<evidence type="ECO:0000256" key="4">
    <source>
        <dbReference type="ARBA" id="ARBA00023136"/>
    </source>
</evidence>
<feature type="compositionally biased region" description="Basic and acidic residues" evidence="5">
    <location>
        <begin position="7"/>
        <end position="26"/>
    </location>
</feature>
<feature type="transmembrane region" description="Helical" evidence="6">
    <location>
        <begin position="37"/>
        <end position="56"/>
    </location>
</feature>
<evidence type="ECO:0000256" key="6">
    <source>
        <dbReference type="SAM" id="Phobius"/>
    </source>
</evidence>
<comment type="caution">
    <text evidence="8">The sequence shown here is derived from an EMBL/GenBank/DDBJ whole genome shotgun (WGS) entry which is preliminary data.</text>
</comment>
<dbReference type="RefSeq" id="WP_046152889.1">
    <property type="nucleotide sequence ID" value="NZ_CADFGU010000001.1"/>
</dbReference>
<evidence type="ECO:0000313" key="8">
    <source>
        <dbReference type="EMBL" id="KKB63578.1"/>
    </source>
</evidence>
<evidence type="ECO:0000259" key="7">
    <source>
        <dbReference type="Pfam" id="PF04932"/>
    </source>
</evidence>
<dbReference type="InterPro" id="IPR007016">
    <property type="entry name" value="O-antigen_ligase-rel_domated"/>
</dbReference>
<feature type="transmembrane region" description="Helical" evidence="6">
    <location>
        <begin position="185"/>
        <end position="206"/>
    </location>
</feature>
<dbReference type="PANTHER" id="PTHR37422:SF23">
    <property type="entry name" value="TEICHURONIC ACID BIOSYNTHESIS PROTEIN TUAE"/>
    <property type="match status" value="1"/>
</dbReference>
<evidence type="ECO:0000256" key="1">
    <source>
        <dbReference type="ARBA" id="ARBA00004141"/>
    </source>
</evidence>
<dbReference type="PANTHER" id="PTHR37422">
    <property type="entry name" value="TEICHURONIC ACID BIOSYNTHESIS PROTEIN TUAE"/>
    <property type="match status" value="1"/>
</dbReference>
<sequence>MTSDPARAADARERTSRSAADRYEGKRGRHTSTIGRIVPQTLPIILLVLATLYPAASLNIPGAANGGLFLFSLIGLFSLPMLVSKDIGSLTRPSLLHIAILGCLPFTAAVASELARGQWVPRNLDLPLRFALLGPCMACACRLGAKHVRHLQWGLIAGAIAGGSREIYLNYGVDRVAQIGLINTIPYSDIALMFGFLSLLTLGWTLADQRRPWLVFVENTLKLLAFALALGGSIASGSRGGWLTIPFLGLLCWYALAALGSRDAEHQGGSGTHASSTYARVQRAGLAAAILALIALGVWHAWPRLTEAFSNIAVFLHYDHFDTPVGIRFEVWHASVMMFAAHPLFGIGTDQFIPVLNEMVHARRVPDVLLGLPHSHNDMLFALSTAGAFGGLGLLCLYLVPFATCLRWLLDARFRQVRCVMAMGVVTPLSYLIFGLTETMFIISMETAIFVFMTAVFLAVARTTMTATLEKIAHSGSDREGRFTAVQAYHDSDAAHDAGAVESSRHPR</sequence>
<dbReference type="Proteomes" id="UP000033618">
    <property type="component" value="Unassembled WGS sequence"/>
</dbReference>
<feature type="transmembrane region" description="Helical" evidence="6">
    <location>
        <begin position="62"/>
        <end position="83"/>
    </location>
</feature>
<evidence type="ECO:0000313" key="9">
    <source>
        <dbReference type="Proteomes" id="UP000033618"/>
    </source>
</evidence>
<dbReference type="OrthoDB" id="8576060at2"/>
<feature type="transmembrane region" description="Helical" evidence="6">
    <location>
        <begin position="213"/>
        <end position="235"/>
    </location>
</feature>
<keyword evidence="4 6" id="KW-0472">Membrane</keyword>
<feature type="region of interest" description="Disordered" evidence="5">
    <location>
        <begin position="1"/>
        <end position="27"/>
    </location>
</feature>
<feature type="transmembrane region" description="Helical" evidence="6">
    <location>
        <begin position="241"/>
        <end position="260"/>
    </location>
</feature>
<keyword evidence="3 6" id="KW-1133">Transmembrane helix</keyword>
<gene>
    <name evidence="8" type="ORF">WM40_11370</name>
</gene>
<reference evidence="8 9" key="1">
    <citation type="submission" date="2015-03" db="EMBL/GenBank/DDBJ databases">
        <title>Draft Genome Sequence of Burkholderia andropogonis type strain ICMP2807, isolated from Sorghum bicolor.</title>
        <authorList>
            <person name="Lopes-Santos L."/>
            <person name="Castro D.B."/>
            <person name="Ottoboni L.M."/>
            <person name="Park D."/>
            <person name="Weirc B.S."/>
            <person name="Destefano S.A."/>
        </authorList>
    </citation>
    <scope>NUCLEOTIDE SEQUENCE [LARGE SCALE GENOMIC DNA]</scope>
    <source>
        <strain evidence="8 9">ICMP2807</strain>
    </source>
</reference>
<dbReference type="STRING" id="28092.WM40_11370"/>
<evidence type="ECO:0000256" key="5">
    <source>
        <dbReference type="SAM" id="MobiDB-lite"/>
    </source>
</evidence>
<feature type="domain" description="O-antigen ligase-related" evidence="7">
    <location>
        <begin position="224"/>
        <end position="394"/>
    </location>
</feature>
<dbReference type="PATRIC" id="fig|28092.6.peg.2670"/>
<evidence type="ECO:0000256" key="3">
    <source>
        <dbReference type="ARBA" id="ARBA00022989"/>
    </source>
</evidence>
<keyword evidence="9" id="KW-1185">Reference proteome</keyword>
<evidence type="ECO:0000256" key="2">
    <source>
        <dbReference type="ARBA" id="ARBA00022692"/>
    </source>
</evidence>
<accession>A0A0F5K0H5</accession>
<proteinExistence type="predicted"/>
<feature type="transmembrane region" description="Helical" evidence="6">
    <location>
        <begin position="95"/>
        <end position="114"/>
    </location>
</feature>
<feature type="transmembrane region" description="Helical" evidence="6">
    <location>
        <begin position="379"/>
        <end position="410"/>
    </location>
</feature>
<name>A0A0F5K0H5_9BURK</name>
<keyword evidence="2 6" id="KW-0812">Transmembrane</keyword>
<feature type="transmembrane region" description="Helical" evidence="6">
    <location>
        <begin position="417"/>
        <end position="434"/>
    </location>
</feature>
<dbReference type="AlphaFoldDB" id="A0A0F5K0H5"/>
<dbReference type="Pfam" id="PF04932">
    <property type="entry name" value="Wzy_C"/>
    <property type="match status" value="1"/>
</dbReference>
<feature type="transmembrane region" description="Helical" evidence="6">
    <location>
        <begin position="440"/>
        <end position="461"/>
    </location>
</feature>
<protein>
    <recommendedName>
        <fullName evidence="7">O-antigen ligase-related domain-containing protein</fullName>
    </recommendedName>
</protein>
<comment type="subcellular location">
    <subcellularLocation>
        <location evidence="1">Membrane</location>
        <topology evidence="1">Multi-pass membrane protein</topology>
    </subcellularLocation>
</comment>
<dbReference type="GO" id="GO:0016020">
    <property type="term" value="C:membrane"/>
    <property type="evidence" value="ECO:0007669"/>
    <property type="project" value="UniProtKB-SubCell"/>
</dbReference>
<dbReference type="EMBL" id="LAQU01000009">
    <property type="protein sequence ID" value="KKB63578.1"/>
    <property type="molecule type" value="Genomic_DNA"/>
</dbReference>
<feature type="transmembrane region" description="Helical" evidence="6">
    <location>
        <begin position="281"/>
        <end position="302"/>
    </location>
</feature>
<organism evidence="8 9">
    <name type="scientific">Robbsia andropogonis</name>
    <dbReference type="NCBI Taxonomy" id="28092"/>
    <lineage>
        <taxon>Bacteria</taxon>
        <taxon>Pseudomonadati</taxon>
        <taxon>Pseudomonadota</taxon>
        <taxon>Betaproteobacteria</taxon>
        <taxon>Burkholderiales</taxon>
        <taxon>Burkholderiaceae</taxon>
        <taxon>Robbsia</taxon>
    </lineage>
</organism>
<dbReference type="InterPro" id="IPR051533">
    <property type="entry name" value="WaaL-like"/>
</dbReference>